<proteinExistence type="inferred from homology"/>
<dbReference type="GO" id="GO:0009253">
    <property type="term" value="P:peptidoglycan catabolic process"/>
    <property type="evidence" value="ECO:0007669"/>
    <property type="project" value="InterPro"/>
</dbReference>
<evidence type="ECO:0000256" key="1">
    <source>
        <dbReference type="ARBA" id="ARBA00022529"/>
    </source>
</evidence>
<organism evidence="4 5">
    <name type="scientific">Pseudooceanicola antarcticus</name>
    <dbReference type="NCBI Taxonomy" id="1247613"/>
    <lineage>
        <taxon>Bacteria</taxon>
        <taxon>Pseudomonadati</taxon>
        <taxon>Pseudomonadota</taxon>
        <taxon>Alphaproteobacteria</taxon>
        <taxon>Rhodobacterales</taxon>
        <taxon>Paracoccaceae</taxon>
        <taxon>Pseudooceanicola</taxon>
    </lineage>
</organism>
<keyword evidence="2 3" id="KW-0081">Bacteriolytic enzyme</keyword>
<name>A0A285J0T7_9RHOB</name>
<dbReference type="AlphaFoldDB" id="A0A285J0T7"/>
<dbReference type="GO" id="GO:0016998">
    <property type="term" value="P:cell wall macromolecule catabolic process"/>
    <property type="evidence" value="ECO:0007669"/>
    <property type="project" value="InterPro"/>
</dbReference>
<dbReference type="Gene3D" id="1.10.530.40">
    <property type="match status" value="1"/>
</dbReference>
<dbReference type="InterPro" id="IPR002196">
    <property type="entry name" value="Glyco_hydro_24"/>
</dbReference>
<dbReference type="GO" id="GO:0042742">
    <property type="term" value="P:defense response to bacterium"/>
    <property type="evidence" value="ECO:0007669"/>
    <property type="project" value="UniProtKB-KW"/>
</dbReference>
<comment type="similarity">
    <text evidence="3">Belongs to the glycosyl hydrolase 24 family.</text>
</comment>
<comment type="catalytic activity">
    <reaction evidence="3">
        <text>Hydrolysis of (1-&gt;4)-beta-linkages between N-acetylmuramic acid and N-acetyl-D-glucosamine residues in a peptidoglycan and between N-acetyl-D-glucosamine residues in chitodextrins.</text>
        <dbReference type="EC" id="3.2.1.17"/>
    </reaction>
</comment>
<evidence type="ECO:0000256" key="2">
    <source>
        <dbReference type="ARBA" id="ARBA00022638"/>
    </source>
</evidence>
<dbReference type="InterPro" id="IPR023346">
    <property type="entry name" value="Lysozyme-like_dom_sf"/>
</dbReference>
<dbReference type="Pfam" id="PF00959">
    <property type="entry name" value="Phage_lysozyme"/>
    <property type="match status" value="1"/>
</dbReference>
<evidence type="ECO:0000313" key="5">
    <source>
        <dbReference type="Proteomes" id="UP000231655"/>
    </source>
</evidence>
<gene>
    <name evidence="4" type="ORF">SAMN06297129_2594</name>
</gene>
<sequence>MSRRALAGDLAGACDALLMWNKARVKGRLQPVSGLTRRREAERDLCLQGLAA</sequence>
<evidence type="ECO:0000256" key="3">
    <source>
        <dbReference type="RuleBase" id="RU003788"/>
    </source>
</evidence>
<dbReference type="GO" id="GO:0031640">
    <property type="term" value="P:killing of cells of another organism"/>
    <property type="evidence" value="ECO:0007669"/>
    <property type="project" value="UniProtKB-KW"/>
</dbReference>
<dbReference type="InterPro" id="IPR023347">
    <property type="entry name" value="Lysozyme_dom_sf"/>
</dbReference>
<dbReference type="SUPFAM" id="SSF53955">
    <property type="entry name" value="Lysozyme-like"/>
    <property type="match status" value="1"/>
</dbReference>
<keyword evidence="1 3" id="KW-0929">Antimicrobial</keyword>
<keyword evidence="3" id="KW-0378">Hydrolase</keyword>
<reference evidence="4 5" key="1">
    <citation type="submission" date="2017-09" db="EMBL/GenBank/DDBJ databases">
        <authorList>
            <person name="Ehlers B."/>
            <person name="Leendertz F.H."/>
        </authorList>
    </citation>
    <scope>NUCLEOTIDE SEQUENCE [LARGE SCALE GENOMIC DNA]</scope>
    <source>
        <strain evidence="4 5">CGMCC 1.12662</strain>
    </source>
</reference>
<dbReference type="GO" id="GO:0003796">
    <property type="term" value="F:lysozyme activity"/>
    <property type="evidence" value="ECO:0007669"/>
    <property type="project" value="UniProtKB-EC"/>
</dbReference>
<protein>
    <recommendedName>
        <fullName evidence="3">Lysozyme</fullName>
        <ecNumber evidence="3">3.2.1.17</ecNumber>
    </recommendedName>
</protein>
<dbReference type="Proteomes" id="UP000231655">
    <property type="component" value="Unassembled WGS sequence"/>
</dbReference>
<dbReference type="EC" id="3.2.1.17" evidence="3"/>
<accession>A0A285J0T7</accession>
<dbReference type="EMBL" id="OBEA01000005">
    <property type="protein sequence ID" value="SNY53693.1"/>
    <property type="molecule type" value="Genomic_DNA"/>
</dbReference>
<keyword evidence="3" id="KW-0326">Glycosidase</keyword>
<evidence type="ECO:0000313" key="4">
    <source>
        <dbReference type="EMBL" id="SNY53693.1"/>
    </source>
</evidence>